<proteinExistence type="predicted"/>
<name>A0ABV6C5Q9_9ACTN</name>
<evidence type="ECO:0000313" key="1">
    <source>
        <dbReference type="EMBL" id="MFC0082292.1"/>
    </source>
</evidence>
<evidence type="ECO:0000313" key="2">
    <source>
        <dbReference type="Proteomes" id="UP001589788"/>
    </source>
</evidence>
<keyword evidence="2" id="KW-1185">Reference proteome</keyword>
<gene>
    <name evidence="1" type="ORF">ACFFRE_09070</name>
</gene>
<organism evidence="1 2">
    <name type="scientific">Aciditerrimonas ferrireducens</name>
    <dbReference type="NCBI Taxonomy" id="667306"/>
    <lineage>
        <taxon>Bacteria</taxon>
        <taxon>Bacillati</taxon>
        <taxon>Actinomycetota</taxon>
        <taxon>Acidimicrobiia</taxon>
        <taxon>Acidimicrobiales</taxon>
        <taxon>Acidimicrobiaceae</taxon>
        <taxon>Aciditerrimonas</taxon>
    </lineage>
</organism>
<accession>A0ABV6C5Q9</accession>
<dbReference type="Proteomes" id="UP001589788">
    <property type="component" value="Unassembled WGS sequence"/>
</dbReference>
<sequence>MNEHFNGLLRRWLPKSIGLSTYTQDDLDTIARRINHMPRRSLIWDHAHRHSYDALVAMTR</sequence>
<comment type="caution">
    <text evidence="1">The sequence shown here is derived from an EMBL/GenBank/DDBJ whole genome shotgun (WGS) entry which is preliminary data.</text>
</comment>
<evidence type="ECO:0008006" key="3">
    <source>
        <dbReference type="Google" id="ProtNLM"/>
    </source>
</evidence>
<dbReference type="EMBL" id="JBHLYQ010000087">
    <property type="protein sequence ID" value="MFC0082292.1"/>
    <property type="molecule type" value="Genomic_DNA"/>
</dbReference>
<protein>
    <recommendedName>
        <fullName evidence="3">Integrase catalytic domain-containing protein</fullName>
    </recommendedName>
</protein>
<dbReference type="RefSeq" id="WP_377789835.1">
    <property type="nucleotide sequence ID" value="NZ_JBHLYQ010000087.1"/>
</dbReference>
<reference evidence="1 2" key="1">
    <citation type="submission" date="2024-09" db="EMBL/GenBank/DDBJ databases">
        <authorList>
            <person name="Sun Q."/>
            <person name="Mori K."/>
        </authorList>
    </citation>
    <scope>NUCLEOTIDE SEQUENCE [LARGE SCALE GENOMIC DNA]</scope>
    <source>
        <strain evidence="1 2">JCM 15389</strain>
    </source>
</reference>